<dbReference type="Pfam" id="PF13374">
    <property type="entry name" value="TPR_10"/>
    <property type="match status" value="3"/>
</dbReference>
<gene>
    <name evidence="2" type="ORF">BJ992_003741</name>
</gene>
<dbReference type="InterPro" id="IPR053137">
    <property type="entry name" value="NLR-like"/>
</dbReference>
<dbReference type="SUPFAM" id="SSF52540">
    <property type="entry name" value="P-loop containing nucleoside triphosphate hydrolases"/>
    <property type="match status" value="1"/>
</dbReference>
<evidence type="ECO:0000259" key="1">
    <source>
        <dbReference type="Pfam" id="PF13191"/>
    </source>
</evidence>
<dbReference type="InterPro" id="IPR011990">
    <property type="entry name" value="TPR-like_helical_dom_sf"/>
</dbReference>
<dbReference type="AlphaFoldDB" id="A0A7X0IFX7"/>
<evidence type="ECO:0000313" key="2">
    <source>
        <dbReference type="EMBL" id="MBB6474310.1"/>
    </source>
</evidence>
<organism evidence="2 3">
    <name type="scientific">Sphaerisporangium rubeum</name>
    <dbReference type="NCBI Taxonomy" id="321317"/>
    <lineage>
        <taxon>Bacteria</taxon>
        <taxon>Bacillati</taxon>
        <taxon>Actinomycetota</taxon>
        <taxon>Actinomycetes</taxon>
        <taxon>Streptosporangiales</taxon>
        <taxon>Streptosporangiaceae</taxon>
        <taxon>Sphaerisporangium</taxon>
    </lineage>
</organism>
<dbReference type="InterPro" id="IPR027417">
    <property type="entry name" value="P-loop_NTPase"/>
</dbReference>
<dbReference type="SUPFAM" id="SSF48452">
    <property type="entry name" value="TPR-like"/>
    <property type="match status" value="1"/>
</dbReference>
<dbReference type="Pfam" id="PF13424">
    <property type="entry name" value="TPR_12"/>
    <property type="match status" value="1"/>
</dbReference>
<dbReference type="Pfam" id="PF13191">
    <property type="entry name" value="AAA_16"/>
    <property type="match status" value="1"/>
</dbReference>
<dbReference type="InterPro" id="IPR041664">
    <property type="entry name" value="AAA_16"/>
</dbReference>
<name>A0A7X0IFX7_9ACTN</name>
<protein>
    <recommendedName>
        <fullName evidence="1">Orc1-like AAA ATPase domain-containing protein</fullName>
    </recommendedName>
</protein>
<reference evidence="2 3" key="1">
    <citation type="submission" date="2020-08" db="EMBL/GenBank/DDBJ databases">
        <title>Sequencing the genomes of 1000 actinobacteria strains.</title>
        <authorList>
            <person name="Klenk H.-P."/>
        </authorList>
    </citation>
    <scope>NUCLEOTIDE SEQUENCE [LARGE SCALE GENOMIC DNA]</scope>
    <source>
        <strain evidence="2 3">DSM 44936</strain>
    </source>
</reference>
<keyword evidence="3" id="KW-1185">Reference proteome</keyword>
<dbReference type="Gene3D" id="1.25.40.10">
    <property type="entry name" value="Tetratricopeptide repeat domain"/>
    <property type="match status" value="2"/>
</dbReference>
<feature type="domain" description="Orc1-like AAA ATPase" evidence="1">
    <location>
        <begin position="435"/>
        <end position="543"/>
    </location>
</feature>
<dbReference type="Gene3D" id="3.40.50.300">
    <property type="entry name" value="P-loop containing nucleotide triphosphate hydrolases"/>
    <property type="match status" value="1"/>
</dbReference>
<proteinExistence type="predicted"/>
<dbReference type="NCBIfam" id="NF040586">
    <property type="entry name" value="FxSxx_TPR"/>
    <property type="match status" value="1"/>
</dbReference>
<evidence type="ECO:0000313" key="3">
    <source>
        <dbReference type="Proteomes" id="UP000555564"/>
    </source>
</evidence>
<accession>A0A7X0IFX7</accession>
<dbReference type="PANTHER" id="PTHR46082:SF6">
    <property type="entry name" value="AAA+ ATPASE DOMAIN-CONTAINING PROTEIN-RELATED"/>
    <property type="match status" value="1"/>
</dbReference>
<dbReference type="PANTHER" id="PTHR46082">
    <property type="entry name" value="ATP/GTP-BINDING PROTEIN-RELATED"/>
    <property type="match status" value="1"/>
</dbReference>
<sequence>MDQPEGTRRLLDLVEEPQRSALKAWMRHTRVELRLLTWPGNGDTTTSLLAACTKPREGPPLKVIVQPHPAGPEPGPLAGGPLHGLEPLSRPLEKGLAAFAAVAPVCGQIMTLALAGWNPGGPRLVERTVPEFLTSVLGDRVAGGGTIHEWLRDPANHAPPLPGGGPVLPDPLMLLDEAGPAATIRLPVLTGNAHGDLRPGNVIVSTDPDADPPERWFAGLSRFGTDAPLTHDPLHFVMAMIAPCLPGLPQPQRVALGEFLIDPAGGHRALVPNGLSDLVTSTSLATSAWARSVKRTGEWEDLHLPSVVACALLYAGRAVLPAEDRLWFTWLAGRAAAAFLASREPLTSGVPAAGAAALPPRAPLPAADVPVAGSAAPAGGFHTGVQIGDAFYQAQTIHVHPREHPPRAFGAEVPGAAWPDPRVPESGAPRRVRYFVGRERELTELRGLMEAGRASASVVAVHGMPGMGKTQFALEYARRFSADYSRMWWIAAGRPELLGEQFGGMATALGLAVQGDMRTVCAVLFDALRDHGRWLLVFDDAPDAEAVQAYVPASDALHVLITSRNPEWSALAAPLALGPLAAEESRELMSALLHEPGTTRAAPIAERLGHLPLAVAQTALFLRGAPLDPEEYAEELGSRTAGALDTKPVPGYGRTLAAVWTLSMDSLARSSPAAAELLRACAYLGDAPVPWNLLAAAAADLPEPLRAVAASPLRLAEAATDAARLGLLRIEGTSVRVHGLLQAFLRDTDPGPVPDLRPALARAHPGDPRDPCSWPGYGTVLPHALALDLPGSDDPACHRLHLDALRYLAVRGDTRTVLRLATEVRDRWRDTLGPDAEPVLDAAGLLSRAHHDLGAHREALVLDQEVYDRRGRLLGPGDPATLTAGHNLAVDLSALARGGDAPAGIAARAVELLETVVDARREVLGPRHPETLRSVHNLAAELHAEGRRDQARELCEEALSGLTEALEPDHPDVLRSAHLLALLLAGDEPERARRLNEDTLRRRAKVLGPRHLDTLRSAHSHARDLLLAGFPVLAAGQAKETWLAVCATAGEDHPEALRAAGLTARALRATGDHAGAYRLSEDTYRRSVRLLGEDHIETLRAADQYATDLRTAGELATAGDLTRRTTAALARLVRSRRPSPPDA</sequence>
<dbReference type="Proteomes" id="UP000555564">
    <property type="component" value="Unassembled WGS sequence"/>
</dbReference>
<dbReference type="EMBL" id="JACHIU010000001">
    <property type="protein sequence ID" value="MBB6474310.1"/>
    <property type="molecule type" value="Genomic_DNA"/>
</dbReference>
<dbReference type="RefSeq" id="WP_184982716.1">
    <property type="nucleotide sequence ID" value="NZ_JACHIU010000001.1"/>
</dbReference>
<comment type="caution">
    <text evidence="2">The sequence shown here is derived from an EMBL/GenBank/DDBJ whole genome shotgun (WGS) entry which is preliminary data.</text>
</comment>